<dbReference type="SUPFAM" id="SSF53448">
    <property type="entry name" value="Nucleotide-diphospho-sugar transferases"/>
    <property type="match status" value="1"/>
</dbReference>
<dbReference type="CDD" id="cd02510">
    <property type="entry name" value="pp-GalNAc-T"/>
    <property type="match status" value="1"/>
</dbReference>
<proteinExistence type="inferred from homology"/>
<dbReference type="PANTHER" id="PTHR11675">
    <property type="entry name" value="N-ACETYLGALACTOSAMINYLTRANSFERASE"/>
    <property type="match status" value="1"/>
</dbReference>
<dbReference type="InterPro" id="IPR045885">
    <property type="entry name" value="GalNAc-T"/>
</dbReference>
<dbReference type="PANTHER" id="PTHR11675:SF119">
    <property type="entry name" value="POLYPEPTIDE N-ACETYLGALACTOSAMINYLTRANSFERASE 2"/>
    <property type="match status" value="1"/>
</dbReference>
<dbReference type="Pfam" id="PF00535">
    <property type="entry name" value="Glycos_transf_2"/>
    <property type="match status" value="1"/>
</dbReference>
<evidence type="ECO:0000313" key="13">
    <source>
        <dbReference type="Proteomes" id="UP001429100"/>
    </source>
</evidence>
<name>A0ABX5BCZ8_CRYHO</name>
<dbReference type="SUPFAM" id="SSF50370">
    <property type="entry name" value="Ricin B-like lectins"/>
    <property type="match status" value="1"/>
</dbReference>
<evidence type="ECO:0000256" key="1">
    <source>
        <dbReference type="ARBA" id="ARBA00004606"/>
    </source>
</evidence>
<evidence type="ECO:0000259" key="11">
    <source>
        <dbReference type="Pfam" id="PF00535"/>
    </source>
</evidence>
<reference evidence="12 13" key="1">
    <citation type="submission" date="2014-11" db="EMBL/GenBank/DDBJ databases">
        <title>Comparative genomic analysis of Cryptosporidium hominis reveals occurrence of genetic recombination in virulent subtypes.</title>
        <authorList>
            <person name="Guo Y."/>
            <person name="Tang K."/>
            <person name="Frace M."/>
            <person name="Li N."/>
            <person name="Roellig D.M."/>
            <person name="Sammons S."/>
            <person name="Knipe K."/>
            <person name="Rowe L."/>
            <person name="Feng Y."/>
            <person name="Xiao L."/>
        </authorList>
    </citation>
    <scope>NUCLEOTIDE SEQUENCE [LARGE SCALE GENOMIC DNA]</scope>
    <source>
        <strain evidence="12">30976</strain>
    </source>
</reference>
<feature type="region of interest" description="Disordered" evidence="9">
    <location>
        <begin position="639"/>
        <end position="726"/>
    </location>
</feature>
<sequence length="726" mass="84662">MIGSRKSKEELYYKISLVTTILIFWIFSRSVVLSISLTTIFLVLSYIGNKFVFGTKSKYEEDLPRLILDNVILKKIYRFITNGILVNIVLSIIYITLYFTLRSEIKGIEVIHRGIFDHLAPKLAEHSRNLIESGEGKFEVISSNRNFDGISLIIPIRDEDEFISKTISFTLGLNNKNLLKEIIVVDDCSKREVSDLLNKELPSSYLKYIKVIRLDKCEGLIRSRILGADASKSSVIVFMDGHCRPKENWIEPLVNRLKEKPKAIVCPMIEDIDRYTWKDIGTFGLKMMFDWNFEFNWYEDFTDVIPIASGGLYAITREWWEESGKYDPGMLEWGGENIEQSIRVWRCGGEIVAEKKSRVGHIFKRDPKPNPENKLVLQVQRNQKRAAMVWLDKKRYKYFETIHDVVKSLNETQSGVDLEQRHKIKERLKCKPFSWYVDKFRASFDRGGLLLDNFRHFKHRKSGLCLTASLNEVVTGTEDKAVVFKECNEKDDTQKWNVILGRRLILNRRVGLGCLTRGPSNVVENSILRVVPCKFKETLEGYNDSQYWNIDANDDLLFDHGYEDLSPMESSKLRNSLRLFNRINSIPFSHDGNDRISVNGEYAFDPSNRCVTNLNDKAVMKSYGEVYVGEMGEEEWFGRTGSKRGEDWEERSGKIEDKRMRGREKGTRRRGRENERSGRRGVRGEEWEERSTREREDERTRGRQKQEGKRKGNEYRSDKSRETIEF</sequence>
<keyword evidence="4" id="KW-0735">Signal-anchor</keyword>
<feature type="transmembrane region" description="Helical" evidence="10">
    <location>
        <begin position="76"/>
        <end position="99"/>
    </location>
</feature>
<evidence type="ECO:0000256" key="10">
    <source>
        <dbReference type="SAM" id="Phobius"/>
    </source>
</evidence>
<evidence type="ECO:0000313" key="12">
    <source>
        <dbReference type="EMBL" id="PPS94868.1"/>
    </source>
</evidence>
<keyword evidence="5 10" id="KW-1133">Transmembrane helix</keyword>
<protein>
    <submittedName>
        <fullName evidence="12">Glycosyltransferase 2-like protein</fullName>
    </submittedName>
</protein>
<accession>A0ABX5BCZ8</accession>
<dbReference type="Proteomes" id="UP001429100">
    <property type="component" value="Unassembled WGS sequence"/>
</dbReference>
<feature type="transmembrane region" description="Helical" evidence="10">
    <location>
        <begin position="12"/>
        <end position="28"/>
    </location>
</feature>
<comment type="similarity">
    <text evidence="2">Belongs to the glycosyltransferase 2 family. GalNAc-T subfamily.</text>
</comment>
<dbReference type="InterPro" id="IPR001173">
    <property type="entry name" value="Glyco_trans_2-like"/>
</dbReference>
<evidence type="ECO:0000256" key="3">
    <source>
        <dbReference type="ARBA" id="ARBA00022692"/>
    </source>
</evidence>
<evidence type="ECO:0000256" key="8">
    <source>
        <dbReference type="ARBA" id="ARBA00037847"/>
    </source>
</evidence>
<dbReference type="InterPro" id="IPR035992">
    <property type="entry name" value="Ricin_B-like_lectins"/>
</dbReference>
<keyword evidence="13" id="KW-1185">Reference proteome</keyword>
<evidence type="ECO:0000256" key="6">
    <source>
        <dbReference type="ARBA" id="ARBA00023136"/>
    </source>
</evidence>
<feature type="domain" description="Glycosyltransferase 2-like" evidence="11">
    <location>
        <begin position="151"/>
        <end position="277"/>
    </location>
</feature>
<feature type="transmembrane region" description="Helical" evidence="10">
    <location>
        <begin position="34"/>
        <end position="55"/>
    </location>
</feature>
<gene>
    <name evidence="12" type="ORF">GY17_00001920</name>
</gene>
<dbReference type="EMBL" id="JTAI01000004">
    <property type="protein sequence ID" value="PPS94868.1"/>
    <property type="molecule type" value="Genomic_DNA"/>
</dbReference>
<comment type="subcellular location">
    <subcellularLocation>
        <location evidence="8">Endomembrane system</location>
        <topology evidence="8">Single-pass membrane protein</topology>
    </subcellularLocation>
    <subcellularLocation>
        <location evidence="1">Membrane</location>
        <topology evidence="1">Single-pass type II membrane protein</topology>
    </subcellularLocation>
</comment>
<evidence type="ECO:0000256" key="2">
    <source>
        <dbReference type="ARBA" id="ARBA00005680"/>
    </source>
</evidence>
<dbReference type="InterPro" id="IPR029044">
    <property type="entry name" value="Nucleotide-diphossugar_trans"/>
</dbReference>
<comment type="caution">
    <text evidence="12">The sequence shown here is derived from an EMBL/GenBank/DDBJ whole genome shotgun (WGS) entry which is preliminary data.</text>
</comment>
<reference evidence="12 13" key="2">
    <citation type="submission" date="2017-10" db="EMBL/GenBank/DDBJ databases">
        <title>Consistent, comparative and evidence-based genome annotation and re-annotation for the closely-related species, Cryptosporidium parvum, C. hominis and C. tyzzeri.</title>
        <authorList>
            <person name="Baptista R.P."/>
            <person name="Li Y."/>
            <person name="Sateriale A."/>
            <person name="Striepen B."/>
            <person name="Kissinger J.C."/>
        </authorList>
    </citation>
    <scope>NUCLEOTIDE SEQUENCE [LARGE SCALE GENOMIC DNA]</scope>
    <source>
        <strain evidence="12">30976</strain>
    </source>
</reference>
<evidence type="ECO:0000256" key="4">
    <source>
        <dbReference type="ARBA" id="ARBA00022968"/>
    </source>
</evidence>
<evidence type="ECO:0000256" key="7">
    <source>
        <dbReference type="ARBA" id="ARBA00023157"/>
    </source>
</evidence>
<feature type="compositionally biased region" description="Basic and acidic residues" evidence="9">
    <location>
        <begin position="672"/>
        <end position="726"/>
    </location>
</feature>
<keyword evidence="7" id="KW-1015">Disulfide bond</keyword>
<evidence type="ECO:0000256" key="5">
    <source>
        <dbReference type="ARBA" id="ARBA00022989"/>
    </source>
</evidence>
<evidence type="ECO:0000256" key="9">
    <source>
        <dbReference type="SAM" id="MobiDB-lite"/>
    </source>
</evidence>
<keyword evidence="3 10" id="KW-0812">Transmembrane</keyword>
<dbReference type="Gene3D" id="3.90.550.10">
    <property type="entry name" value="Spore Coat Polysaccharide Biosynthesis Protein SpsA, Chain A"/>
    <property type="match status" value="1"/>
</dbReference>
<keyword evidence="6 10" id="KW-0472">Membrane</keyword>
<feature type="compositionally biased region" description="Basic and acidic residues" evidence="9">
    <location>
        <begin position="643"/>
        <end position="665"/>
    </location>
</feature>
<dbReference type="PROSITE" id="PS50231">
    <property type="entry name" value="RICIN_B_LECTIN"/>
    <property type="match status" value="1"/>
</dbReference>
<organism evidence="12 13">
    <name type="scientific">Cryptosporidium hominis</name>
    <dbReference type="NCBI Taxonomy" id="237895"/>
    <lineage>
        <taxon>Eukaryota</taxon>
        <taxon>Sar</taxon>
        <taxon>Alveolata</taxon>
        <taxon>Apicomplexa</taxon>
        <taxon>Conoidasida</taxon>
        <taxon>Coccidia</taxon>
        <taxon>Eucoccidiorida</taxon>
        <taxon>Eimeriorina</taxon>
        <taxon>Cryptosporidiidae</taxon>
        <taxon>Cryptosporidium</taxon>
    </lineage>
</organism>